<evidence type="ECO:0000313" key="1">
    <source>
        <dbReference type="EMBL" id="KAJ8633247.1"/>
    </source>
</evidence>
<reference evidence="1 2" key="1">
    <citation type="journal article" date="2022" name="Hortic Res">
        <title>A haplotype resolved chromosomal level avocado genome allows analysis of novel avocado genes.</title>
        <authorList>
            <person name="Nath O."/>
            <person name="Fletcher S.J."/>
            <person name="Hayward A."/>
            <person name="Shaw L.M."/>
            <person name="Masouleh A.K."/>
            <person name="Furtado A."/>
            <person name="Henry R.J."/>
            <person name="Mitter N."/>
        </authorList>
    </citation>
    <scope>NUCLEOTIDE SEQUENCE [LARGE SCALE GENOMIC DNA]</scope>
    <source>
        <strain evidence="2">cv. Hass</strain>
    </source>
</reference>
<keyword evidence="2" id="KW-1185">Reference proteome</keyword>
<dbReference type="EMBL" id="CM056816">
    <property type="protein sequence ID" value="KAJ8633247.1"/>
    <property type="molecule type" value="Genomic_DNA"/>
</dbReference>
<name>A0ACC2LIL9_PERAE</name>
<protein>
    <submittedName>
        <fullName evidence="1">Uncharacterized protein</fullName>
    </submittedName>
</protein>
<sequence length="78" mass="9229">MPNIGYGSDKRTRHYLPNGFKKFVVNNVSELELLMMHNRTYYAEVAHNVKRKTIVERVAQLEMVVTKQLARLRNHEDE</sequence>
<comment type="caution">
    <text evidence="1">The sequence shown here is derived from an EMBL/GenBank/DDBJ whole genome shotgun (WGS) entry which is preliminary data.</text>
</comment>
<accession>A0ACC2LIL9</accession>
<evidence type="ECO:0000313" key="2">
    <source>
        <dbReference type="Proteomes" id="UP001234297"/>
    </source>
</evidence>
<proteinExistence type="predicted"/>
<dbReference type="Proteomes" id="UP001234297">
    <property type="component" value="Chromosome 8"/>
</dbReference>
<gene>
    <name evidence="1" type="ORF">MRB53_026583</name>
</gene>
<organism evidence="1 2">
    <name type="scientific">Persea americana</name>
    <name type="common">Avocado</name>
    <dbReference type="NCBI Taxonomy" id="3435"/>
    <lineage>
        <taxon>Eukaryota</taxon>
        <taxon>Viridiplantae</taxon>
        <taxon>Streptophyta</taxon>
        <taxon>Embryophyta</taxon>
        <taxon>Tracheophyta</taxon>
        <taxon>Spermatophyta</taxon>
        <taxon>Magnoliopsida</taxon>
        <taxon>Magnoliidae</taxon>
        <taxon>Laurales</taxon>
        <taxon>Lauraceae</taxon>
        <taxon>Persea</taxon>
    </lineage>
</organism>